<dbReference type="InterPro" id="IPR031982">
    <property type="entry name" value="PilE-like"/>
</dbReference>
<evidence type="ECO:0000313" key="2">
    <source>
        <dbReference type="EMBL" id="MCC6072125.1"/>
    </source>
</evidence>
<evidence type="ECO:0000313" key="3">
    <source>
        <dbReference type="Proteomes" id="UP001198701"/>
    </source>
</evidence>
<gene>
    <name evidence="2" type="ORF">LMJ30_14305</name>
</gene>
<evidence type="ECO:0000256" key="1">
    <source>
        <dbReference type="SAM" id="MobiDB-lite"/>
    </source>
</evidence>
<protein>
    <submittedName>
        <fullName evidence="2">Pilus assembly protein PilE</fullName>
    </submittedName>
</protein>
<name>A0ABS8IU29_9BURK</name>
<organism evidence="2 3">
    <name type="scientific">Massilia agrisoli</name>
    <dbReference type="NCBI Taxonomy" id="2892444"/>
    <lineage>
        <taxon>Bacteria</taxon>
        <taxon>Pseudomonadati</taxon>
        <taxon>Pseudomonadota</taxon>
        <taxon>Betaproteobacteria</taxon>
        <taxon>Burkholderiales</taxon>
        <taxon>Oxalobacteraceae</taxon>
        <taxon>Telluria group</taxon>
        <taxon>Massilia</taxon>
    </lineage>
</organism>
<accession>A0ABS8IU29</accession>
<dbReference type="Gene3D" id="3.30.700.50">
    <property type="match status" value="1"/>
</dbReference>
<reference evidence="2 3" key="1">
    <citation type="submission" date="2021-11" db="EMBL/GenBank/DDBJ databases">
        <authorList>
            <person name="Huq M.A."/>
        </authorList>
    </citation>
    <scope>NUCLEOTIDE SEQUENCE [LARGE SCALE GENOMIC DNA]</scope>
    <source>
        <strain evidence="2 3">MAHUQ-52</strain>
    </source>
</reference>
<proteinExistence type="predicted"/>
<feature type="region of interest" description="Disordered" evidence="1">
    <location>
        <begin position="74"/>
        <end position="94"/>
    </location>
</feature>
<comment type="caution">
    <text evidence="2">The sequence shown here is derived from an EMBL/GenBank/DDBJ whole genome shotgun (WGS) entry which is preliminary data.</text>
</comment>
<dbReference type="Proteomes" id="UP001198701">
    <property type="component" value="Unassembled WGS sequence"/>
</dbReference>
<dbReference type="Pfam" id="PF16732">
    <property type="entry name" value="ComP_DUS"/>
    <property type="match status" value="1"/>
</dbReference>
<sequence length="94" mass="9992">MVKGNRSAAQSHMLELAQGEAQYFADNREYAATVEALSMTTPEAVSLKYDITIEASEGPPGFIITATPKAGTNQASDSVLTINQSGTKTPADKW</sequence>
<feature type="compositionally biased region" description="Polar residues" evidence="1">
    <location>
        <begin position="74"/>
        <end position="88"/>
    </location>
</feature>
<dbReference type="EMBL" id="JAJHPV010000013">
    <property type="protein sequence ID" value="MCC6072125.1"/>
    <property type="molecule type" value="Genomic_DNA"/>
</dbReference>
<keyword evidence="3" id="KW-1185">Reference proteome</keyword>